<evidence type="ECO:0000313" key="5">
    <source>
        <dbReference type="EMBL" id="KAJ9542173.1"/>
    </source>
</evidence>
<evidence type="ECO:0000256" key="3">
    <source>
        <dbReference type="SAM" id="MobiDB-lite"/>
    </source>
</evidence>
<feature type="compositionally biased region" description="Polar residues" evidence="3">
    <location>
        <begin position="526"/>
        <end position="549"/>
    </location>
</feature>
<sequence length="549" mass="58582">MTSDSSTEGVAVANTSYSQQRTSLPAPWAQVVRGGGEPDPAPPRSPTASPSSVLTEQNAVFSDQVTAAAVVEAAAAVESQAEGSEVGGGGNGGNAGGVKKSAWNKPSPPPNGVVDVTNTTPVMGAASWPALSELTRPLPKSLSFSSESSSKPASDGSVTVSQAPVILQPQQKPVKPNAGHHSNQNHNHNLRQRSMKRGGGAGGGYNRPPPPPPPPMPPFPLFDMSYGGFVPAVLDTPVREQAPYNGNNFAPRPMGGVGSHSNAVHDHPSNRKRNNFGPRPRGDGGLYLNNGHGGRRDHHDRGDWRGPRSHGAMPPHQMVPPPPPPPRGYMQQAHLGPAPFIAPQPIRPPYGTPMGYDMAAPFLYVQTLPPEPYRGAPLLPRAAPPSMFMPVMDPPLSVLILNQIEYYFSDANLVKDDYLRSNMDEEGWVPVSLIAGFRRVQTLTSDIQMILSSLRDSTLVEVQGETIRRRNEWAKWVNPSNKFSADSTSHSPRAATDTSAVETPLQKLTLDEPKSVEKIPIDTNDGPDSSNLPNGEVNELSSTSSNQDL</sequence>
<dbReference type="Pfam" id="PF05383">
    <property type="entry name" value="La"/>
    <property type="match status" value="1"/>
</dbReference>
<dbReference type="InterPro" id="IPR036390">
    <property type="entry name" value="WH_DNA-bd_sf"/>
</dbReference>
<feature type="domain" description="HTH La-type RNA-binding" evidence="4">
    <location>
        <begin position="390"/>
        <end position="479"/>
    </location>
</feature>
<feature type="compositionally biased region" description="Basic and acidic residues" evidence="3">
    <location>
        <begin position="509"/>
        <end position="520"/>
    </location>
</feature>
<dbReference type="CDD" id="cd07323">
    <property type="entry name" value="LAM"/>
    <property type="match status" value="1"/>
</dbReference>
<feature type="region of interest" description="Disordered" evidence="3">
    <location>
        <begin position="1"/>
        <end position="54"/>
    </location>
</feature>
<dbReference type="PANTHER" id="PTHR22792:SF155">
    <property type="entry name" value="LA-RELATED PROTEIN 1C-LIKE"/>
    <property type="match status" value="1"/>
</dbReference>
<evidence type="ECO:0000256" key="2">
    <source>
        <dbReference type="PROSITE-ProRule" id="PRU00332"/>
    </source>
</evidence>
<reference evidence="5" key="1">
    <citation type="submission" date="2023-03" db="EMBL/GenBank/DDBJ databases">
        <title>Chromosome-scale reference genome and RAD-based genetic map of yellow starthistle (Centaurea solstitialis) reveal putative structural variation and QTLs associated with invader traits.</title>
        <authorList>
            <person name="Reatini B."/>
            <person name="Cang F.A."/>
            <person name="Jiang Q."/>
            <person name="Mckibben M.T.W."/>
            <person name="Barker M.S."/>
            <person name="Rieseberg L.H."/>
            <person name="Dlugosch K.M."/>
        </authorList>
    </citation>
    <scope>NUCLEOTIDE SEQUENCE</scope>
    <source>
        <strain evidence="5">CAN-66</strain>
        <tissue evidence="5">Leaf</tissue>
    </source>
</reference>
<dbReference type="InterPro" id="IPR006630">
    <property type="entry name" value="La_HTH"/>
</dbReference>
<dbReference type="Gene3D" id="1.10.10.10">
    <property type="entry name" value="Winged helix-like DNA-binding domain superfamily/Winged helix DNA-binding domain"/>
    <property type="match status" value="1"/>
</dbReference>
<keyword evidence="6" id="KW-1185">Reference proteome</keyword>
<evidence type="ECO:0000259" key="4">
    <source>
        <dbReference type="PROSITE" id="PS50961"/>
    </source>
</evidence>
<comment type="caution">
    <text evidence="5">The sequence shown here is derived from an EMBL/GenBank/DDBJ whole genome shotgun (WGS) entry which is preliminary data.</text>
</comment>
<feature type="compositionally biased region" description="Low complexity" evidence="3">
    <location>
        <begin position="141"/>
        <end position="157"/>
    </location>
</feature>
<protein>
    <recommendedName>
        <fullName evidence="4">HTH La-type RNA-binding domain-containing protein</fullName>
    </recommendedName>
</protein>
<feature type="compositionally biased region" description="Gly residues" evidence="3">
    <location>
        <begin position="85"/>
        <end position="96"/>
    </location>
</feature>
<feature type="compositionally biased region" description="Pro residues" evidence="3">
    <location>
        <begin position="207"/>
        <end position="220"/>
    </location>
</feature>
<dbReference type="SMART" id="SM00715">
    <property type="entry name" value="LA"/>
    <property type="match status" value="1"/>
</dbReference>
<evidence type="ECO:0000313" key="6">
    <source>
        <dbReference type="Proteomes" id="UP001172457"/>
    </source>
</evidence>
<dbReference type="SUPFAM" id="SSF46785">
    <property type="entry name" value="Winged helix' DNA-binding domain"/>
    <property type="match status" value="1"/>
</dbReference>
<organism evidence="5 6">
    <name type="scientific">Centaurea solstitialis</name>
    <name type="common">yellow star-thistle</name>
    <dbReference type="NCBI Taxonomy" id="347529"/>
    <lineage>
        <taxon>Eukaryota</taxon>
        <taxon>Viridiplantae</taxon>
        <taxon>Streptophyta</taxon>
        <taxon>Embryophyta</taxon>
        <taxon>Tracheophyta</taxon>
        <taxon>Spermatophyta</taxon>
        <taxon>Magnoliopsida</taxon>
        <taxon>eudicotyledons</taxon>
        <taxon>Gunneridae</taxon>
        <taxon>Pentapetalae</taxon>
        <taxon>asterids</taxon>
        <taxon>campanulids</taxon>
        <taxon>Asterales</taxon>
        <taxon>Asteraceae</taxon>
        <taxon>Carduoideae</taxon>
        <taxon>Cardueae</taxon>
        <taxon>Centaureinae</taxon>
        <taxon>Centaurea</taxon>
    </lineage>
</organism>
<feature type="compositionally biased region" description="Basic and acidic residues" evidence="3">
    <location>
        <begin position="297"/>
        <end position="306"/>
    </location>
</feature>
<dbReference type="PROSITE" id="PS50961">
    <property type="entry name" value="HTH_LA"/>
    <property type="match status" value="1"/>
</dbReference>
<dbReference type="FunFam" id="1.10.10.10:FF:000131">
    <property type="entry name" value="la-related protein 1B isoform X2"/>
    <property type="match status" value="1"/>
</dbReference>
<feature type="compositionally biased region" description="Polar residues" evidence="3">
    <location>
        <begin position="481"/>
        <end position="501"/>
    </location>
</feature>
<feature type="region of interest" description="Disordered" evidence="3">
    <location>
        <begin position="138"/>
        <end position="220"/>
    </location>
</feature>
<dbReference type="AlphaFoldDB" id="A0AA38SGZ2"/>
<accession>A0AA38SGZ2</accession>
<dbReference type="GO" id="GO:0003723">
    <property type="term" value="F:RNA binding"/>
    <property type="evidence" value="ECO:0007669"/>
    <property type="project" value="UniProtKB-UniRule"/>
</dbReference>
<feature type="region of interest" description="Disordered" evidence="3">
    <location>
        <begin position="248"/>
        <end position="316"/>
    </location>
</feature>
<keyword evidence="1 2" id="KW-0694">RNA-binding</keyword>
<dbReference type="Proteomes" id="UP001172457">
    <property type="component" value="Chromosome 7"/>
</dbReference>
<dbReference type="EMBL" id="JARYMX010000007">
    <property type="protein sequence ID" value="KAJ9542173.1"/>
    <property type="molecule type" value="Genomic_DNA"/>
</dbReference>
<gene>
    <name evidence="5" type="ORF">OSB04_028679</name>
</gene>
<proteinExistence type="predicted"/>
<dbReference type="InterPro" id="IPR036388">
    <property type="entry name" value="WH-like_DNA-bd_sf"/>
</dbReference>
<feature type="region of interest" description="Disordered" evidence="3">
    <location>
        <begin position="76"/>
        <end position="119"/>
    </location>
</feature>
<feature type="compositionally biased region" description="Polar residues" evidence="3">
    <location>
        <begin position="1"/>
        <end position="23"/>
    </location>
</feature>
<name>A0AA38SGZ2_9ASTR</name>
<dbReference type="InterPro" id="IPR045180">
    <property type="entry name" value="La_dom_prot"/>
</dbReference>
<dbReference type="PANTHER" id="PTHR22792">
    <property type="entry name" value="LUPUS LA PROTEIN-RELATED"/>
    <property type="match status" value="1"/>
</dbReference>
<feature type="region of interest" description="Disordered" evidence="3">
    <location>
        <begin position="481"/>
        <end position="549"/>
    </location>
</feature>
<evidence type="ECO:0000256" key="1">
    <source>
        <dbReference type="ARBA" id="ARBA00022884"/>
    </source>
</evidence>